<dbReference type="SMART" id="SM00184">
    <property type="entry name" value="RING"/>
    <property type="match status" value="1"/>
</dbReference>
<dbReference type="RefSeq" id="YP_007003862.1">
    <property type="nucleotide sequence ID" value="NC_019495.1"/>
</dbReference>
<organism evidence="4 6">
    <name type="scientific">Cyprinid herpesvirus 2</name>
    <name type="common">CyHV-2</name>
    <dbReference type="NCBI Taxonomy" id="317878"/>
    <lineage>
        <taxon>Viruses</taxon>
        <taxon>Duplodnaviria</taxon>
        <taxon>Heunggongvirae</taxon>
        <taxon>Peploviricota</taxon>
        <taxon>Herviviricetes</taxon>
        <taxon>Herpesvirales</taxon>
        <taxon>Alloherpesviridae</taxon>
        <taxon>Cyvirus</taxon>
        <taxon>Cyvirus cyprinidallo2</taxon>
    </lineage>
</organism>
<dbReference type="Pfam" id="PF13920">
    <property type="entry name" value="zf-C3HC4_3"/>
    <property type="match status" value="1"/>
</dbReference>
<protein>
    <submittedName>
        <fullName evidence="4">Protein ORF41</fullName>
    </submittedName>
</protein>
<reference evidence="4 6" key="1">
    <citation type="journal article" date="2013" name="J. Virol.">
        <title>Comparative genomics of carp herpesviruses.</title>
        <authorList>
            <person name="Davison A.J."/>
            <person name="Kurobe T."/>
            <person name="Gatherer D."/>
            <person name="Cunningham C."/>
            <person name="Korf I."/>
            <person name="Fukuda H."/>
            <person name="Hedrick R.P."/>
            <person name="Waltzek T.B."/>
        </authorList>
    </citation>
    <scope>NUCLEOTIDE SEQUENCE [LARGE SCALE GENOMIC DNA]</scope>
    <source>
        <strain evidence="4">ST-J1</strain>
    </source>
</reference>
<accession>K7PCB5</accession>
<dbReference type="GeneID" id="14011441"/>
<dbReference type="InterPro" id="IPR001841">
    <property type="entry name" value="Znf_RING"/>
</dbReference>
<dbReference type="Proteomes" id="UP000101183">
    <property type="component" value="Segment"/>
</dbReference>
<dbReference type="EMBL" id="JQ815364">
    <property type="protein sequence ID" value="AFJ20477.1"/>
    <property type="molecule type" value="Genomic_DNA"/>
</dbReference>
<dbReference type="SMR" id="K7PCB5"/>
<keyword evidence="1" id="KW-0863">Zinc-finger</keyword>
<feature type="region of interest" description="Disordered" evidence="2">
    <location>
        <begin position="66"/>
        <end position="139"/>
    </location>
</feature>
<dbReference type="KEGG" id="vg:14011441"/>
<dbReference type="EMBL" id="MN593216">
    <property type="protein sequence ID" value="QIV66859.1"/>
    <property type="molecule type" value="Genomic_DNA"/>
</dbReference>
<proteinExistence type="predicted"/>
<dbReference type="InterPro" id="IPR013083">
    <property type="entry name" value="Znf_RING/FYVE/PHD"/>
</dbReference>
<name>K7PCB5_CYHV2</name>
<gene>
    <name evidence="4" type="ORF">CyHV2_ORF41</name>
</gene>
<dbReference type="PANTHER" id="PTHR23327">
    <property type="entry name" value="RING FINGER PROTEIN 127"/>
    <property type="match status" value="1"/>
</dbReference>
<dbReference type="Gene3D" id="3.30.40.10">
    <property type="entry name" value="Zinc/RING finger domain, C3HC4 (zinc finger)"/>
    <property type="match status" value="1"/>
</dbReference>
<dbReference type="PROSITE" id="PS50089">
    <property type="entry name" value="ZF_RING_2"/>
    <property type="match status" value="1"/>
</dbReference>
<feature type="compositionally biased region" description="Low complexity" evidence="2">
    <location>
        <begin position="82"/>
        <end position="91"/>
    </location>
</feature>
<keyword evidence="6" id="KW-1185">Reference proteome</keyword>
<evidence type="ECO:0000313" key="6">
    <source>
        <dbReference type="Proteomes" id="UP000101183"/>
    </source>
</evidence>
<dbReference type="PANTHER" id="PTHR23327:SF51">
    <property type="entry name" value="TRANSCRIPTIONAL REGULATOR OF YEAST FORM ADHERENCE 3"/>
    <property type="match status" value="1"/>
</dbReference>
<feature type="compositionally biased region" description="Polar residues" evidence="2">
    <location>
        <begin position="66"/>
        <end position="81"/>
    </location>
</feature>
<dbReference type="GO" id="GO:0008270">
    <property type="term" value="F:zinc ion binding"/>
    <property type="evidence" value="ECO:0007669"/>
    <property type="project" value="UniProtKB-KW"/>
</dbReference>
<evidence type="ECO:0000256" key="2">
    <source>
        <dbReference type="SAM" id="MobiDB-lite"/>
    </source>
</evidence>
<feature type="domain" description="RING-type" evidence="3">
    <location>
        <begin position="6"/>
        <end position="48"/>
    </location>
</feature>
<evidence type="ECO:0000313" key="4">
    <source>
        <dbReference type="EMBL" id="AFJ20477.1"/>
    </source>
</evidence>
<evidence type="ECO:0000256" key="1">
    <source>
        <dbReference type="PROSITE-ProRule" id="PRU00175"/>
    </source>
</evidence>
<keyword evidence="1" id="KW-0479">Metal-binding</keyword>
<reference evidence="5" key="2">
    <citation type="submission" date="2019-10" db="EMBL/GenBank/DDBJ databases">
        <title>The complete genome of Cyprinid herpesvirus 2, a new strain isolated from Allogynogenetic crucian carp.</title>
        <authorList>
            <person name="Jiang Y."/>
            <person name="Wang H."/>
            <person name="Lu L."/>
        </authorList>
    </citation>
    <scope>NUCLEOTIDE SEQUENCE</scope>
    <source>
        <strain evidence="5">YC-01</strain>
    </source>
</reference>
<dbReference type="SUPFAM" id="SSF57850">
    <property type="entry name" value="RING/U-box"/>
    <property type="match status" value="1"/>
</dbReference>
<evidence type="ECO:0000313" key="5">
    <source>
        <dbReference type="EMBL" id="QIV66859.1"/>
    </source>
</evidence>
<feature type="compositionally biased region" description="Acidic residues" evidence="2">
    <location>
        <begin position="100"/>
        <end position="128"/>
    </location>
</feature>
<keyword evidence="1" id="KW-0862">Zinc</keyword>
<evidence type="ECO:0000259" key="3">
    <source>
        <dbReference type="PROSITE" id="PS50089"/>
    </source>
</evidence>
<sequence length="463" mass="50981">MEDTDCAVCILPLVDPVTTPCGHNFCLKCWQNIRTTVSKKRKLCPLCREKVKGTLRINTVLKSLLPNRSSDSSDANQLNPVATTTSAAAATDEVMRSYSDDDDSDSSDDDDNVVYSEDDDDSSDEDEVAPFGTAANVSHGGRARYSRSTYDSLLNKYGAVVTINTFGFSIARPTFFEIALPPLMRHFSLGVDVRMDWAINISSDTSTSATITYSSRAPGADDITILGVYIVPGRRVKFINAMTGEIKGYATIDSYDDVVRVWGSPNMDSRALVLDHVSWRGEPTNLPKPCDIGRYTFINHFESRSKHIQWDPPCIRVVDRLEMLSRVPADEKPPYMARMSFSYGGEIYAEFRTGVQTCWAIGVEEAPYAIVHKDGILRPSTHNPLCHDPASYPVLGVYAGMTVLMVASLKKSNVILYDRHTGLKIYEADLYPGTKTLTTVVGVMFGGNSGGITLVDFVTSNHV</sequence>